<dbReference type="EMBL" id="AYSL01000691">
    <property type="protein sequence ID" value="KTF07205.1"/>
    <property type="molecule type" value="Genomic_DNA"/>
</dbReference>
<organism evidence="1">
    <name type="scientific">marine sediment metagenome</name>
    <dbReference type="NCBI Taxonomy" id="412755"/>
    <lineage>
        <taxon>unclassified sequences</taxon>
        <taxon>metagenomes</taxon>
        <taxon>ecological metagenomes</taxon>
    </lineage>
</organism>
<accession>A0A1B6NUR9</accession>
<comment type="caution">
    <text evidence="1">The sequence shown here is derived from an EMBL/GenBank/DDBJ whole genome shotgun (WGS) entry which is preliminary data.</text>
</comment>
<reference evidence="1" key="1">
    <citation type="submission" date="2013-11" db="EMBL/GenBank/DDBJ databases">
        <title>Microbial diversity, functional groups and degradation webs in Northern and Southern Mediterranean and Red Sea marine crude oil polluted sites.</title>
        <authorList>
            <person name="Daffonchio D."/>
            <person name="Mapelli F."/>
            <person name="Ferrer M."/>
            <person name="Richter M."/>
            <person name="Cherif A."/>
            <person name="Malkawi H.I."/>
            <person name="Yakimov M.M."/>
            <person name="Abdel-Fattah Y.R."/>
            <person name="Blaghen M."/>
            <person name="Golyshin P.N."/>
            <person name="Kalogerakis N."/>
            <person name="Boon N."/>
            <person name="Magagnini M."/>
            <person name="Fava F."/>
        </authorList>
    </citation>
    <scope>NUCLEOTIDE SEQUENCE</scope>
</reference>
<protein>
    <submittedName>
        <fullName evidence="1">Uncharacterized protein</fullName>
    </submittedName>
</protein>
<gene>
    <name evidence="1" type="ORF">MGSAQ_001299</name>
</gene>
<proteinExistence type="predicted"/>
<dbReference type="AlphaFoldDB" id="A0A1B6NUR9"/>
<sequence length="61" mass="7148">MLKFTCFCIEFFFIKRPNGLFVALTEYSTHKFYKSAHLPLSAASKTIREEFSFVAKRFKSS</sequence>
<evidence type="ECO:0000313" key="1">
    <source>
        <dbReference type="EMBL" id="KTF07205.1"/>
    </source>
</evidence>
<name>A0A1B6NUR9_9ZZZZ</name>